<comment type="caution">
    <text evidence="1">The sequence shown here is derived from an EMBL/GenBank/DDBJ whole genome shotgun (WGS) entry which is preliminary data.</text>
</comment>
<dbReference type="AlphaFoldDB" id="A0A816G1P5"/>
<accession>A0A816G1P5</accession>
<gene>
    <name evidence="1" type="ORF">KQP761_LOCUS33629</name>
</gene>
<dbReference type="EMBL" id="CAJNOW010018802">
    <property type="protein sequence ID" value="CAF1668238.1"/>
    <property type="molecule type" value="Genomic_DNA"/>
</dbReference>
<dbReference type="Proteomes" id="UP000663834">
    <property type="component" value="Unassembled WGS sequence"/>
</dbReference>
<evidence type="ECO:0000313" key="2">
    <source>
        <dbReference type="Proteomes" id="UP000663834"/>
    </source>
</evidence>
<sequence>MNMTSYQQRSCRYPNLLVTVKQETDERSVSEIDSKPYTSRSKKNYNSKFFYPTTTYYNRNVRCQQQKQHSIYPSSYSVNQRHSQNNIRFYYQNHQQQQPMRSLVELADNKISLYHDGNDNSMTFSNITPREPKQRGQYRNRKAELDWDHAFDLDQIDLYATQYDIDNRSLSSIHSSGGSSLLSV</sequence>
<dbReference type="OrthoDB" id="10029039at2759"/>
<reference evidence="1" key="1">
    <citation type="submission" date="2021-02" db="EMBL/GenBank/DDBJ databases">
        <authorList>
            <person name="Nowell W R."/>
        </authorList>
    </citation>
    <scope>NUCLEOTIDE SEQUENCE</scope>
</reference>
<protein>
    <submittedName>
        <fullName evidence="1">Uncharacterized protein</fullName>
    </submittedName>
</protein>
<organism evidence="1 2">
    <name type="scientific">Rotaria magnacalcarata</name>
    <dbReference type="NCBI Taxonomy" id="392030"/>
    <lineage>
        <taxon>Eukaryota</taxon>
        <taxon>Metazoa</taxon>
        <taxon>Spiralia</taxon>
        <taxon>Gnathifera</taxon>
        <taxon>Rotifera</taxon>
        <taxon>Eurotatoria</taxon>
        <taxon>Bdelloidea</taxon>
        <taxon>Philodinida</taxon>
        <taxon>Philodinidae</taxon>
        <taxon>Rotaria</taxon>
    </lineage>
</organism>
<evidence type="ECO:0000313" key="1">
    <source>
        <dbReference type="EMBL" id="CAF1668238.1"/>
    </source>
</evidence>
<proteinExistence type="predicted"/>
<name>A0A816G1P5_9BILA</name>